<proteinExistence type="predicted"/>
<dbReference type="InterPro" id="IPR010998">
    <property type="entry name" value="Integrase_recombinase_N"/>
</dbReference>
<dbReference type="GO" id="GO:0003677">
    <property type="term" value="F:DNA binding"/>
    <property type="evidence" value="ECO:0007669"/>
    <property type="project" value="UniProtKB-KW"/>
</dbReference>
<sequence length="94" mass="10842">MDPSTKISGNCVNALPAPPPPRRLLDQLSDRIQFKHHSIRTEEAYSGWVRRFILFHNKRRFRGRHTCLPLQLPWRASTLLGFSLGNAHLRGLSQ</sequence>
<gene>
    <name evidence="3" type="ORF">IPK02_00365</name>
</gene>
<reference evidence="3 4" key="1">
    <citation type="submission" date="2020-10" db="EMBL/GenBank/DDBJ databases">
        <title>Connecting structure to function with the recovery of over 1000 high-quality activated sludge metagenome-assembled genomes encoding full-length rRNA genes using long-read sequencing.</title>
        <authorList>
            <person name="Singleton C.M."/>
            <person name="Petriglieri F."/>
            <person name="Kristensen J.M."/>
            <person name="Kirkegaard R.H."/>
            <person name="Michaelsen T.Y."/>
            <person name="Andersen M.H."/>
            <person name="Karst S.M."/>
            <person name="Dueholm M.S."/>
            <person name="Nielsen P.H."/>
            <person name="Albertsen M."/>
        </authorList>
    </citation>
    <scope>NUCLEOTIDE SEQUENCE [LARGE SCALE GENOMIC DNA]</scope>
    <source>
        <strain evidence="3">Fred_18-Q3-R57-64_BAT3C.720</strain>
    </source>
</reference>
<evidence type="ECO:0000313" key="3">
    <source>
        <dbReference type="EMBL" id="MBK7952540.1"/>
    </source>
</evidence>
<dbReference type="EMBL" id="JADJOT010000001">
    <property type="protein sequence ID" value="MBK7952540.1"/>
    <property type="molecule type" value="Genomic_DNA"/>
</dbReference>
<accession>A0A935W681</accession>
<dbReference type="AlphaFoldDB" id="A0A935W681"/>
<comment type="caution">
    <text evidence="3">The sequence shown here is derived from an EMBL/GenBank/DDBJ whole genome shotgun (WGS) entry which is preliminary data.</text>
</comment>
<organism evidence="3 4">
    <name type="scientific">Candidatus Accumulibacter affinis</name>
    <dbReference type="NCBI Taxonomy" id="2954384"/>
    <lineage>
        <taxon>Bacteria</taxon>
        <taxon>Pseudomonadati</taxon>
        <taxon>Pseudomonadota</taxon>
        <taxon>Betaproteobacteria</taxon>
        <taxon>Candidatus Accumulibacter</taxon>
    </lineage>
</organism>
<evidence type="ECO:0000313" key="4">
    <source>
        <dbReference type="Proteomes" id="UP000706151"/>
    </source>
</evidence>
<evidence type="ECO:0000259" key="2">
    <source>
        <dbReference type="Pfam" id="PF13495"/>
    </source>
</evidence>
<dbReference type="GO" id="GO:0015074">
    <property type="term" value="P:DNA integration"/>
    <property type="evidence" value="ECO:0007669"/>
    <property type="project" value="InterPro"/>
</dbReference>
<feature type="domain" description="Integrase SAM-like N-terminal" evidence="2">
    <location>
        <begin position="24"/>
        <end position="61"/>
    </location>
</feature>
<keyword evidence="1" id="KW-0238">DNA-binding</keyword>
<dbReference type="Pfam" id="PF13495">
    <property type="entry name" value="Phage_int_SAM_4"/>
    <property type="match status" value="1"/>
</dbReference>
<evidence type="ECO:0000256" key="1">
    <source>
        <dbReference type="ARBA" id="ARBA00023125"/>
    </source>
</evidence>
<dbReference type="InterPro" id="IPR004107">
    <property type="entry name" value="Integrase_SAM-like_N"/>
</dbReference>
<dbReference type="Proteomes" id="UP000706151">
    <property type="component" value="Unassembled WGS sequence"/>
</dbReference>
<name>A0A935W681_9PROT</name>
<dbReference type="Gene3D" id="1.10.150.130">
    <property type="match status" value="1"/>
</dbReference>
<protein>
    <submittedName>
        <fullName evidence="3">Phage integrase N-terminal SAM-like domain-containing protein</fullName>
    </submittedName>
</protein>